<accession>A0A016VKX9</accession>
<dbReference type="EMBL" id="JARK01001344">
    <property type="protein sequence ID" value="EYC27672.1"/>
    <property type="molecule type" value="Genomic_DNA"/>
</dbReference>
<dbReference type="Proteomes" id="UP000024635">
    <property type="component" value="Unassembled WGS sequence"/>
</dbReference>
<evidence type="ECO:0000313" key="1">
    <source>
        <dbReference type="EMBL" id="EYC27672.1"/>
    </source>
</evidence>
<protein>
    <submittedName>
        <fullName evidence="1">Uncharacterized protein</fullName>
    </submittedName>
</protein>
<gene>
    <name evidence="1" type="primary">Acey_s0008.g120</name>
    <name evidence="1" type="ORF">Y032_0008g120</name>
</gene>
<name>A0A016VKX9_9BILA</name>
<dbReference type="AlphaFoldDB" id="A0A016VKX9"/>
<proteinExistence type="predicted"/>
<comment type="caution">
    <text evidence="1">The sequence shown here is derived from an EMBL/GenBank/DDBJ whole genome shotgun (WGS) entry which is preliminary data.</text>
</comment>
<evidence type="ECO:0000313" key="2">
    <source>
        <dbReference type="Proteomes" id="UP000024635"/>
    </source>
</evidence>
<sequence length="74" mass="8234">MLAYENACSNDDLKWRKCLTMDLLWPVFWRTGGVIALRDGGSAASVPRSDSVARRFQRCARAQRDGSSALVKVC</sequence>
<organism evidence="1 2">
    <name type="scientific">Ancylostoma ceylanicum</name>
    <dbReference type="NCBI Taxonomy" id="53326"/>
    <lineage>
        <taxon>Eukaryota</taxon>
        <taxon>Metazoa</taxon>
        <taxon>Ecdysozoa</taxon>
        <taxon>Nematoda</taxon>
        <taxon>Chromadorea</taxon>
        <taxon>Rhabditida</taxon>
        <taxon>Rhabditina</taxon>
        <taxon>Rhabditomorpha</taxon>
        <taxon>Strongyloidea</taxon>
        <taxon>Ancylostomatidae</taxon>
        <taxon>Ancylostomatinae</taxon>
        <taxon>Ancylostoma</taxon>
    </lineage>
</organism>
<keyword evidence="2" id="KW-1185">Reference proteome</keyword>
<reference evidence="2" key="1">
    <citation type="journal article" date="2015" name="Nat. Genet.">
        <title>The genome and transcriptome of the zoonotic hookworm Ancylostoma ceylanicum identify infection-specific gene families.</title>
        <authorList>
            <person name="Schwarz E.M."/>
            <person name="Hu Y."/>
            <person name="Antoshechkin I."/>
            <person name="Miller M.M."/>
            <person name="Sternberg P.W."/>
            <person name="Aroian R.V."/>
        </authorList>
    </citation>
    <scope>NUCLEOTIDE SEQUENCE</scope>
    <source>
        <strain evidence="2">HY135</strain>
    </source>
</reference>